<accession>A0A179BGU8</accession>
<evidence type="ECO:0000313" key="2">
    <source>
        <dbReference type="EMBL" id="OAP90525.1"/>
    </source>
</evidence>
<evidence type="ECO:0000256" key="1">
    <source>
        <dbReference type="SAM" id="Phobius"/>
    </source>
</evidence>
<comment type="caution">
    <text evidence="2">The sequence shown here is derived from an EMBL/GenBank/DDBJ whole genome shotgun (WGS) entry which is preliminary data.</text>
</comment>
<keyword evidence="1" id="KW-1133">Transmembrane helix</keyword>
<feature type="transmembrane region" description="Helical" evidence="1">
    <location>
        <begin position="62"/>
        <end position="86"/>
    </location>
</feature>
<name>A0A179BGU8_ACIFR</name>
<evidence type="ECO:0000313" key="3">
    <source>
        <dbReference type="Proteomes" id="UP000078302"/>
    </source>
</evidence>
<keyword evidence="1" id="KW-0472">Membrane</keyword>
<sequence length="180" mass="20079">MEEVEISRFKPIWNVYSVYSVLKTAACPIAGIGGLFLLVVITEAATGHLHDLLLAAISQYSAALFVLVIFVLFVYAPVAVFMTFPVKMTIGTGFPKVYWGDHMDAVLAQLGLHEKELTTGTIRVFYPRAKNRLKMCAYGQLVFDNTEDASIAVTGPLLLLYRLRRHLLFTNGHCDVPKER</sequence>
<dbReference type="RefSeq" id="WP_064219331.1">
    <property type="nucleotide sequence ID" value="NZ_LVXZ01000115.1"/>
</dbReference>
<dbReference type="Proteomes" id="UP000078302">
    <property type="component" value="Unassembled WGS sequence"/>
</dbReference>
<dbReference type="EMBL" id="LVXZ01000115">
    <property type="protein sequence ID" value="OAP90525.1"/>
    <property type="molecule type" value="Genomic_DNA"/>
</dbReference>
<gene>
    <name evidence="2" type="ORF">A4H96_09300</name>
</gene>
<protein>
    <submittedName>
        <fullName evidence="2">Uncharacterized protein</fullName>
    </submittedName>
</protein>
<organism evidence="2 3">
    <name type="scientific">Acidithiobacillus ferrooxidans</name>
    <name type="common">Thiobacillus ferrooxidans</name>
    <dbReference type="NCBI Taxonomy" id="920"/>
    <lineage>
        <taxon>Bacteria</taxon>
        <taxon>Pseudomonadati</taxon>
        <taxon>Pseudomonadota</taxon>
        <taxon>Acidithiobacillia</taxon>
        <taxon>Acidithiobacillales</taxon>
        <taxon>Acidithiobacillaceae</taxon>
        <taxon>Acidithiobacillus</taxon>
    </lineage>
</organism>
<dbReference type="AlphaFoldDB" id="A0A179BGU8"/>
<dbReference type="OrthoDB" id="9911297at2"/>
<proteinExistence type="predicted"/>
<feature type="transmembrane region" description="Helical" evidence="1">
    <location>
        <begin position="21"/>
        <end position="42"/>
    </location>
</feature>
<keyword evidence="1" id="KW-0812">Transmembrane</keyword>
<keyword evidence="3" id="KW-1185">Reference proteome</keyword>
<reference evidence="2 3" key="1">
    <citation type="submission" date="2016-04" db="EMBL/GenBank/DDBJ databases">
        <title>Acidithiobacillus ferrooxidans genome sequencing and assembly.</title>
        <authorList>
            <person name="Zhou Z."/>
        </authorList>
    </citation>
    <scope>NUCLEOTIDE SEQUENCE [LARGE SCALE GENOMIC DNA]</scope>
    <source>
        <strain evidence="2 3">BY0502</strain>
    </source>
</reference>